<comment type="subcellular location">
    <subcellularLocation>
        <location evidence="1">Cell membrane</location>
        <topology evidence="1">Single-pass type I membrane protein</topology>
    </subcellularLocation>
</comment>
<dbReference type="PROSITE" id="PS50268">
    <property type="entry name" value="CADHERIN_2"/>
    <property type="match status" value="7"/>
</dbReference>
<dbReference type="PANTHER" id="PTHR24027:SF438">
    <property type="entry name" value="CADHERIN 23"/>
    <property type="match status" value="1"/>
</dbReference>
<evidence type="ECO:0000256" key="2">
    <source>
        <dbReference type="ARBA" id="ARBA00022475"/>
    </source>
</evidence>
<keyword evidence="9 13" id="KW-0472">Membrane</keyword>
<organism evidence="16 17">
    <name type="scientific">Sinanodonta woodiana</name>
    <name type="common">Chinese pond mussel</name>
    <name type="synonym">Anodonta woodiana</name>
    <dbReference type="NCBI Taxonomy" id="1069815"/>
    <lineage>
        <taxon>Eukaryota</taxon>
        <taxon>Metazoa</taxon>
        <taxon>Spiralia</taxon>
        <taxon>Lophotrochozoa</taxon>
        <taxon>Mollusca</taxon>
        <taxon>Bivalvia</taxon>
        <taxon>Autobranchia</taxon>
        <taxon>Heteroconchia</taxon>
        <taxon>Palaeoheterodonta</taxon>
        <taxon>Unionida</taxon>
        <taxon>Unionoidea</taxon>
        <taxon>Unionidae</taxon>
        <taxon>Unioninae</taxon>
        <taxon>Sinanodonta</taxon>
    </lineage>
</organism>
<dbReference type="AlphaFoldDB" id="A0ABD3X308"/>
<dbReference type="GO" id="GO:0007155">
    <property type="term" value="P:cell adhesion"/>
    <property type="evidence" value="ECO:0007669"/>
    <property type="project" value="UniProtKB-KW"/>
</dbReference>
<dbReference type="GO" id="GO:0005509">
    <property type="term" value="F:calcium ion binding"/>
    <property type="evidence" value="ECO:0007669"/>
    <property type="project" value="UniProtKB-UniRule"/>
</dbReference>
<keyword evidence="8 13" id="KW-1133">Transmembrane helix</keyword>
<protein>
    <recommendedName>
        <fullName evidence="15">Cadherin domain-containing protein</fullName>
    </recommendedName>
</protein>
<feature type="domain" description="Cadherin" evidence="15">
    <location>
        <begin position="575"/>
        <end position="671"/>
    </location>
</feature>
<feature type="region of interest" description="Disordered" evidence="12">
    <location>
        <begin position="1007"/>
        <end position="1042"/>
    </location>
</feature>
<dbReference type="CDD" id="cd11304">
    <property type="entry name" value="Cadherin_repeat"/>
    <property type="match status" value="7"/>
</dbReference>
<feature type="chain" id="PRO_5044764906" description="Cadherin domain-containing protein" evidence="14">
    <location>
        <begin position="23"/>
        <end position="1042"/>
    </location>
</feature>
<reference evidence="16 17" key="1">
    <citation type="submission" date="2024-11" db="EMBL/GenBank/DDBJ databases">
        <title>Chromosome-level genome assembly of the freshwater bivalve Anodonta woodiana.</title>
        <authorList>
            <person name="Chen X."/>
        </authorList>
    </citation>
    <scope>NUCLEOTIDE SEQUENCE [LARGE SCALE GENOMIC DNA]</scope>
    <source>
        <strain evidence="16">MN2024</strain>
        <tissue evidence="16">Gills</tissue>
    </source>
</reference>
<dbReference type="InterPro" id="IPR020894">
    <property type="entry name" value="Cadherin_CS"/>
</dbReference>
<evidence type="ECO:0000256" key="3">
    <source>
        <dbReference type="ARBA" id="ARBA00022692"/>
    </source>
</evidence>
<keyword evidence="2" id="KW-1003">Cell membrane</keyword>
<evidence type="ECO:0000256" key="10">
    <source>
        <dbReference type="ARBA" id="ARBA00023180"/>
    </source>
</evidence>
<evidence type="ECO:0000256" key="6">
    <source>
        <dbReference type="ARBA" id="ARBA00022837"/>
    </source>
</evidence>
<keyword evidence="4 14" id="KW-0732">Signal</keyword>
<evidence type="ECO:0000256" key="9">
    <source>
        <dbReference type="ARBA" id="ARBA00023136"/>
    </source>
</evidence>
<evidence type="ECO:0000256" key="1">
    <source>
        <dbReference type="ARBA" id="ARBA00004251"/>
    </source>
</evidence>
<evidence type="ECO:0000256" key="4">
    <source>
        <dbReference type="ARBA" id="ARBA00022729"/>
    </source>
</evidence>
<comment type="caution">
    <text evidence="16">The sequence shown here is derived from an EMBL/GenBank/DDBJ whole genome shotgun (WGS) entry which is preliminary data.</text>
</comment>
<evidence type="ECO:0000259" key="15">
    <source>
        <dbReference type="PROSITE" id="PS50268"/>
    </source>
</evidence>
<evidence type="ECO:0000256" key="11">
    <source>
        <dbReference type="PROSITE-ProRule" id="PRU00043"/>
    </source>
</evidence>
<dbReference type="Gene3D" id="2.60.40.60">
    <property type="entry name" value="Cadherins"/>
    <property type="match status" value="7"/>
</dbReference>
<feature type="domain" description="Cadherin" evidence="15">
    <location>
        <begin position="359"/>
        <end position="462"/>
    </location>
</feature>
<dbReference type="InterPro" id="IPR039808">
    <property type="entry name" value="Cadherin"/>
</dbReference>
<feature type="region of interest" description="Disordered" evidence="12">
    <location>
        <begin position="887"/>
        <end position="975"/>
    </location>
</feature>
<evidence type="ECO:0000256" key="12">
    <source>
        <dbReference type="SAM" id="MobiDB-lite"/>
    </source>
</evidence>
<evidence type="ECO:0000256" key="5">
    <source>
        <dbReference type="ARBA" id="ARBA00022737"/>
    </source>
</evidence>
<feature type="domain" description="Cadherin" evidence="15">
    <location>
        <begin position="247"/>
        <end position="354"/>
    </location>
</feature>
<keyword evidence="10" id="KW-0325">Glycoprotein</keyword>
<gene>
    <name evidence="16" type="ORF">ACJMK2_032846</name>
</gene>
<dbReference type="EMBL" id="JBJQND010000004">
    <property type="protein sequence ID" value="KAL3880622.1"/>
    <property type="molecule type" value="Genomic_DNA"/>
</dbReference>
<feature type="domain" description="Cadherin" evidence="15">
    <location>
        <begin position="689"/>
        <end position="782"/>
    </location>
</feature>
<dbReference type="PANTHER" id="PTHR24027">
    <property type="entry name" value="CADHERIN-23"/>
    <property type="match status" value="1"/>
</dbReference>
<feature type="domain" description="Cadherin" evidence="15">
    <location>
        <begin position="32"/>
        <end position="135"/>
    </location>
</feature>
<dbReference type="FunFam" id="2.60.40.60:FF:000094">
    <property type="entry name" value="protocadherin gamma-C4 isoform X2"/>
    <property type="match status" value="1"/>
</dbReference>
<dbReference type="InterPro" id="IPR002126">
    <property type="entry name" value="Cadherin-like_dom"/>
</dbReference>
<dbReference type="SMART" id="SM00112">
    <property type="entry name" value="CA"/>
    <property type="match status" value="7"/>
</dbReference>
<feature type="compositionally biased region" description="Low complexity" evidence="12">
    <location>
        <begin position="942"/>
        <end position="975"/>
    </location>
</feature>
<dbReference type="SUPFAM" id="SSF49313">
    <property type="entry name" value="Cadherin-like"/>
    <property type="match status" value="7"/>
</dbReference>
<feature type="compositionally biased region" description="Low complexity" evidence="12">
    <location>
        <begin position="1016"/>
        <end position="1028"/>
    </location>
</feature>
<dbReference type="FunFam" id="2.60.40.60:FF:000020">
    <property type="entry name" value="Dachsous cadherin-related 1b"/>
    <property type="match status" value="1"/>
</dbReference>
<evidence type="ECO:0000256" key="14">
    <source>
        <dbReference type="SAM" id="SignalP"/>
    </source>
</evidence>
<keyword evidence="17" id="KW-1185">Reference proteome</keyword>
<feature type="signal peptide" evidence="14">
    <location>
        <begin position="1"/>
        <end position="22"/>
    </location>
</feature>
<keyword evidence="5" id="KW-0677">Repeat</keyword>
<evidence type="ECO:0000313" key="17">
    <source>
        <dbReference type="Proteomes" id="UP001634394"/>
    </source>
</evidence>
<dbReference type="FunFam" id="2.60.40.60:FF:000007">
    <property type="entry name" value="Protocadherin alpha 2"/>
    <property type="match status" value="1"/>
</dbReference>
<dbReference type="InterPro" id="IPR015919">
    <property type="entry name" value="Cadherin-like_sf"/>
</dbReference>
<feature type="transmembrane region" description="Helical" evidence="13">
    <location>
        <begin position="789"/>
        <end position="813"/>
    </location>
</feature>
<keyword evidence="6 11" id="KW-0106">Calcium</keyword>
<keyword evidence="3 13" id="KW-0812">Transmembrane</keyword>
<dbReference type="PRINTS" id="PR00205">
    <property type="entry name" value="CADHERIN"/>
</dbReference>
<feature type="domain" description="Cadherin" evidence="15">
    <location>
        <begin position="159"/>
        <end position="246"/>
    </location>
</feature>
<feature type="domain" description="Cadherin" evidence="15">
    <location>
        <begin position="463"/>
        <end position="566"/>
    </location>
</feature>
<name>A0ABD3X308_SINWO</name>
<dbReference type="PROSITE" id="PS00232">
    <property type="entry name" value="CADHERIN_1"/>
    <property type="match status" value="3"/>
</dbReference>
<dbReference type="GO" id="GO:0005886">
    <property type="term" value="C:plasma membrane"/>
    <property type="evidence" value="ECO:0007669"/>
    <property type="project" value="UniProtKB-SubCell"/>
</dbReference>
<dbReference type="Pfam" id="PF00028">
    <property type="entry name" value="Cadherin"/>
    <property type="match status" value="6"/>
</dbReference>
<evidence type="ECO:0000256" key="13">
    <source>
        <dbReference type="SAM" id="Phobius"/>
    </source>
</evidence>
<dbReference type="FunFam" id="2.60.40.60:FF:000002">
    <property type="entry name" value="Protocadherin alpha 2"/>
    <property type="match status" value="1"/>
</dbReference>
<sequence>MERRFFFHIFLILLVSIYSCYCNTVEYHIQEQIPENTSIGNVIEDSNMTTVSTRSDIQYGLLWQPVQDFASYFKINVRTSSLSTAVVIDRETVCRFMTECKFVLKVSAKSTLDSFFQTISVTIFIEDVNDNRPTFAKPNVDLFISEGVLDKTSFTIDGATDNDMSEKFSLKSYELQPKSSPFSIQFVKNLDGSSIIKLIVSQELDREIVAHYNLSIIAKDGGEPPLSGTLTLNVTITDINDNSPKFTASIYNVTMNEDTPVGSVVVRVTATDIDEGTNGEVRYRLSPHQSTDILERFIINETSGEITNAKSFVYYFGRVYTLIVEAFDFSDQPLTSQTLVTVNVLDTGNSPPEINVNLLPSPDAAKISEYANIGAVVAYVAVTDDDTGRNGDVMCSLQSNWFGLQRYDKNEYKVTVSKPLDRELPESHILTVECNDNGSPPLSSTSSFEVQILDENDNPPRFTQQIYYTSIAENNDVGTSITKIEAFDLDIGVNKQVSYLVDAANTNDAIIDSSTGTLIANRKFDREKESNVTIKIMAVDKGNPSLTGSTVVIVTILDQNDEKPMFDTAGIRFWIKENLAAGSKVGRLSATDADQGNNAILNYSLHLDYKDIVPFTIFTDGLIITKEPLDREKQDVYYLKVVATDNGDPKLSTVANVTIFVDDENDNWPEISFPKEGNDTLYIPYLTSPGSIVGNVLAKDSDSGNNCKLKFELLDVNASNILSINPETGDIYLQLQISNPQYISNTFLLKVHASDMGMEPKSSVATLKVVIVSQNGTALPSQETERQNFLIAVCVATITIVLSAGIIVTICVIRRLDSRKRTNDKQNGAKLDSLYDKAPSVFSLPSDSNLYSERKKKEVTFLAENGIPKGAMSNDEITDGQRGHDVLSLEPLYSGDDAPSETSHDSGTGDSGKGGSDDDLQNTSINRVRSKNVEESGRSSRQWSYSTQQSQPTQLQSFSPIYQHPSSSSSSQSSFIPQQKIIPFSFKKVPLYPNMSRTLNISMGTGHAQYDDDSSKSSGFQSFDGSSSIEGVKMNVSSDTVV</sequence>
<dbReference type="Proteomes" id="UP001634394">
    <property type="component" value="Unassembled WGS sequence"/>
</dbReference>
<keyword evidence="7" id="KW-0130">Cell adhesion</keyword>
<evidence type="ECO:0000256" key="8">
    <source>
        <dbReference type="ARBA" id="ARBA00022989"/>
    </source>
</evidence>
<accession>A0ABD3X308</accession>
<evidence type="ECO:0000256" key="7">
    <source>
        <dbReference type="ARBA" id="ARBA00022889"/>
    </source>
</evidence>
<evidence type="ECO:0000313" key="16">
    <source>
        <dbReference type="EMBL" id="KAL3880622.1"/>
    </source>
</evidence>
<proteinExistence type="predicted"/>
<dbReference type="FunFam" id="2.60.40.60:FF:000134">
    <property type="entry name" value="protocadherin Fat 4"/>
    <property type="match status" value="1"/>
</dbReference>
<dbReference type="PROSITE" id="PS51257">
    <property type="entry name" value="PROKAR_LIPOPROTEIN"/>
    <property type="match status" value="1"/>
</dbReference>